<comment type="caution">
    <text evidence="3">The sequence shown here is derived from an EMBL/GenBank/DDBJ whole genome shotgun (WGS) entry which is preliminary data.</text>
</comment>
<proteinExistence type="predicted"/>
<protein>
    <submittedName>
        <fullName evidence="3">Ribosome modulation factor</fullName>
    </submittedName>
</protein>
<accession>A0A099KPN0</accession>
<dbReference type="InterPro" id="IPR007040">
    <property type="entry name" value="Ribosome_modulation_factor"/>
</dbReference>
<dbReference type="RefSeq" id="WP_033093804.1">
    <property type="nucleotide sequence ID" value="NZ_JQED01000021.1"/>
</dbReference>
<name>A0A099KPN0_COLPS</name>
<dbReference type="Gene3D" id="1.10.10.620">
    <property type="entry name" value="ribosome modulation factor like domain"/>
    <property type="match status" value="1"/>
</dbReference>
<dbReference type="OrthoDB" id="7004398at2"/>
<dbReference type="AlphaFoldDB" id="A0A099KPN0"/>
<dbReference type="EMBL" id="JQED01000021">
    <property type="protein sequence ID" value="KGJ92135.1"/>
    <property type="molecule type" value="Genomic_DNA"/>
</dbReference>
<keyword evidence="1" id="KW-0963">Cytoplasm</keyword>
<organism evidence="3 4">
    <name type="scientific">Colwellia psychrerythraea</name>
    <name type="common">Vibrio psychroerythus</name>
    <dbReference type="NCBI Taxonomy" id="28229"/>
    <lineage>
        <taxon>Bacteria</taxon>
        <taxon>Pseudomonadati</taxon>
        <taxon>Pseudomonadota</taxon>
        <taxon>Gammaproteobacteria</taxon>
        <taxon>Alteromonadales</taxon>
        <taxon>Colwelliaceae</taxon>
        <taxon>Colwellia</taxon>
    </lineage>
</organism>
<keyword evidence="2" id="KW-0810">Translation regulation</keyword>
<dbReference type="InterPro" id="IPR023200">
    <property type="entry name" value="RMF_sf"/>
</dbReference>
<evidence type="ECO:0000256" key="1">
    <source>
        <dbReference type="ARBA" id="ARBA00022490"/>
    </source>
</evidence>
<reference evidence="3 4" key="1">
    <citation type="submission" date="2014-08" db="EMBL/GenBank/DDBJ databases">
        <title>Genomic and Phenotypic Diversity of Colwellia psychrerythraea strains from Disparate Marine Basins.</title>
        <authorList>
            <person name="Techtmann S.M."/>
            <person name="Stelling S.C."/>
            <person name="Utturkar S.M."/>
            <person name="Alshibli N."/>
            <person name="Harris A."/>
            <person name="Brown S.D."/>
            <person name="Hazen T.C."/>
        </authorList>
    </citation>
    <scope>NUCLEOTIDE SEQUENCE [LARGE SCALE GENOMIC DNA]</scope>
    <source>
        <strain evidence="3 4">ND2E</strain>
    </source>
</reference>
<evidence type="ECO:0000256" key="2">
    <source>
        <dbReference type="ARBA" id="ARBA00022845"/>
    </source>
</evidence>
<dbReference type="GO" id="GO:0006417">
    <property type="term" value="P:regulation of translation"/>
    <property type="evidence" value="ECO:0007669"/>
    <property type="project" value="UniProtKB-KW"/>
</dbReference>
<dbReference type="Proteomes" id="UP000029843">
    <property type="component" value="Unassembled WGS sequence"/>
</dbReference>
<dbReference type="PATRIC" id="fig|28229.4.peg.2073"/>
<evidence type="ECO:0000313" key="4">
    <source>
        <dbReference type="Proteomes" id="UP000029843"/>
    </source>
</evidence>
<evidence type="ECO:0000313" key="3">
    <source>
        <dbReference type="EMBL" id="KGJ92135.1"/>
    </source>
</evidence>
<dbReference type="NCBIfam" id="NF041886">
    <property type="entry name" value="Rmf_CrpP_fam"/>
    <property type="match status" value="1"/>
</dbReference>
<sequence length="75" mass="8360">MPSIKLKATFEEGQNAALCGKTLDNCPYRKTEKKNAWVRGFHQGKLAKENGGKSITPVQARTNQGHIAHLRSLFH</sequence>
<dbReference type="Pfam" id="PF04957">
    <property type="entry name" value="RMF"/>
    <property type="match status" value="1"/>
</dbReference>
<gene>
    <name evidence="3" type="ORF">ND2E_3028</name>
</gene>